<name>A0A976QSA6_THEOR</name>
<evidence type="ECO:0008006" key="5">
    <source>
        <dbReference type="Google" id="ProtNLM"/>
    </source>
</evidence>
<evidence type="ECO:0000256" key="1">
    <source>
        <dbReference type="SAM" id="MobiDB-lite"/>
    </source>
</evidence>
<evidence type="ECO:0000313" key="4">
    <source>
        <dbReference type="Proteomes" id="UP000244803"/>
    </source>
</evidence>
<gene>
    <name evidence="3" type="ORF">MACJ_002386</name>
</gene>
<dbReference type="OrthoDB" id="10564019at2759"/>
<feature type="compositionally biased region" description="Polar residues" evidence="1">
    <location>
        <begin position="734"/>
        <end position="744"/>
    </location>
</feature>
<feature type="signal peptide" evidence="2">
    <location>
        <begin position="1"/>
        <end position="25"/>
    </location>
</feature>
<accession>A0A976QSA6</accession>
<keyword evidence="2" id="KW-0732">Signal</keyword>
<dbReference type="EMBL" id="CP056066">
    <property type="protein sequence ID" value="UKJ89139.1"/>
    <property type="molecule type" value="Genomic_DNA"/>
</dbReference>
<feature type="region of interest" description="Disordered" evidence="1">
    <location>
        <begin position="79"/>
        <end position="133"/>
    </location>
</feature>
<dbReference type="AlphaFoldDB" id="A0A976QSA6"/>
<organism evidence="3 4">
    <name type="scientific">Theileria orientalis</name>
    <dbReference type="NCBI Taxonomy" id="68886"/>
    <lineage>
        <taxon>Eukaryota</taxon>
        <taxon>Sar</taxon>
        <taxon>Alveolata</taxon>
        <taxon>Apicomplexa</taxon>
        <taxon>Aconoidasida</taxon>
        <taxon>Piroplasmida</taxon>
        <taxon>Theileriidae</taxon>
        <taxon>Theileria</taxon>
    </lineage>
</organism>
<evidence type="ECO:0000313" key="3">
    <source>
        <dbReference type="EMBL" id="UKJ89139.1"/>
    </source>
</evidence>
<sequence>MKFHTLLTFLIIHFLCSIPRNLVDSVDNGSVSIAGDVQSLADPDCTSQSSVSTINGTDTIAKPYGESKNVRGLVSEEDGMGVSHQSESNGSLNDNNNNNGIKVKTNNSKSSSVASPNSTPSTKSDPKKPTTLKSIELDVKNTKSTETFDCLKKDGFAKYTPKTGYGFSSVKGKAGGCSDCCGSSVAIWDAKVPTDYATEVVRDGTGSCKSMNNVTIFFGNNHRHFTKFNKIFVQDSDIRLYGNGPSDTSTQLAATEYSEDHSDDVFKFTFNDATKCTGVKFVHRSLEKGDSANVVVKEVSVWKHDSTKHGEQYPIVFRYYWPDKILINFQNFFIIFCKSLENKWDEGHLFDFKLYGKGTDNNSKAFDLKSYELTQEKEEYLFTFKNDVKLLEVKNKGNELWKHDTDKHGDKYPQLVRYTTDKLALSFDESFMVYIKDGEGKWDNGRFFDFKLYGKGSDNNLKELGVTAYDIADTNNDHVFKFKAEHNCVMVKHKGNELWKHDSSKHGNKCPLTLRYKRDGSKLLIDSEVFFVLCTKDGDKLKANEFFDLDISSTNSAYHYQYKNTIHSNTFTMKEGVLCGLIKFGDKKIYKPFYPHERVLKVVLHKTVDSEITYGEVFFTNQCVKRFEKLENSDEWYIKLSPFPLDVKWKDDTCYYKYSFNNNVSSYITKENFGFRRVRFGLKNVWQSDSVTDYAYKVEMTETDKTAKLEIHLHTGEKKVFNVRKDPYETGMTTTSALKNSTDPNVKPAIPDVPPTKLRTQQ</sequence>
<protein>
    <recommendedName>
        <fullName evidence="5">SfiI-subtelomeric related protein family member</fullName>
    </recommendedName>
</protein>
<dbReference type="Proteomes" id="UP000244803">
    <property type="component" value="Chromosome 3"/>
</dbReference>
<feature type="region of interest" description="Disordered" evidence="1">
    <location>
        <begin position="42"/>
        <end position="67"/>
    </location>
</feature>
<feature type="compositionally biased region" description="Low complexity" evidence="1">
    <location>
        <begin position="86"/>
        <end position="122"/>
    </location>
</feature>
<feature type="chain" id="PRO_5036741654" description="SfiI-subtelomeric related protein family member" evidence="2">
    <location>
        <begin position="26"/>
        <end position="762"/>
    </location>
</feature>
<evidence type="ECO:0000256" key="2">
    <source>
        <dbReference type="SAM" id="SignalP"/>
    </source>
</evidence>
<proteinExistence type="predicted"/>
<feature type="region of interest" description="Disordered" evidence="1">
    <location>
        <begin position="734"/>
        <end position="762"/>
    </location>
</feature>
<feature type="compositionally biased region" description="Polar residues" evidence="1">
    <location>
        <begin position="45"/>
        <end position="58"/>
    </location>
</feature>
<reference evidence="3" key="1">
    <citation type="submission" date="2022-07" db="EMBL/GenBank/DDBJ databases">
        <title>Evaluation of T. orientalis genome assembly methods using nanopore sequencing and analysis of variation between genomes.</title>
        <authorList>
            <person name="Yam J."/>
            <person name="Micallef M.L."/>
            <person name="Liu M."/>
            <person name="Djordjevic S.P."/>
            <person name="Bogema D.R."/>
            <person name="Jenkins C."/>
        </authorList>
    </citation>
    <scope>NUCLEOTIDE SEQUENCE</scope>
    <source>
        <strain evidence="3">Fish Creek</strain>
    </source>
</reference>